<dbReference type="Pfam" id="PF19821">
    <property type="entry name" value="Phage_capsid_2"/>
    <property type="match status" value="1"/>
</dbReference>
<gene>
    <name evidence="1" type="ORF">LCGC14_0974560</name>
</gene>
<protein>
    <recommendedName>
        <fullName evidence="2">Bacteriophage Mu GpT domain-containing protein</fullName>
    </recommendedName>
</protein>
<dbReference type="AlphaFoldDB" id="A0A0F9QTX0"/>
<proteinExistence type="predicted"/>
<reference evidence="1" key="1">
    <citation type="journal article" date="2015" name="Nature">
        <title>Complex archaea that bridge the gap between prokaryotes and eukaryotes.</title>
        <authorList>
            <person name="Spang A."/>
            <person name="Saw J.H."/>
            <person name="Jorgensen S.L."/>
            <person name="Zaremba-Niedzwiedzka K."/>
            <person name="Martijn J."/>
            <person name="Lind A.E."/>
            <person name="van Eijk R."/>
            <person name="Schleper C."/>
            <person name="Guy L."/>
            <person name="Ettema T.J."/>
        </authorList>
    </citation>
    <scope>NUCLEOTIDE SEQUENCE</scope>
</reference>
<evidence type="ECO:0000313" key="1">
    <source>
        <dbReference type="EMBL" id="KKN16576.1"/>
    </source>
</evidence>
<dbReference type="InterPro" id="IPR045565">
    <property type="entry name" value="Phage_capsid_2"/>
</dbReference>
<comment type="caution">
    <text evidence="1">The sequence shown here is derived from an EMBL/GenBank/DDBJ whole genome shotgun (WGS) entry which is preliminary data.</text>
</comment>
<accession>A0A0F9QTX0</accession>
<name>A0A0F9QTX0_9ZZZZ</name>
<evidence type="ECO:0008006" key="2">
    <source>
        <dbReference type="Google" id="ProtNLM"/>
    </source>
</evidence>
<dbReference type="EMBL" id="LAZR01003601">
    <property type="protein sequence ID" value="KKN16576.1"/>
    <property type="molecule type" value="Genomic_DNA"/>
</dbReference>
<organism evidence="1">
    <name type="scientific">marine sediment metagenome</name>
    <dbReference type="NCBI Taxonomy" id="412755"/>
    <lineage>
        <taxon>unclassified sequences</taxon>
        <taxon>metagenomes</taxon>
        <taxon>ecological metagenomes</taxon>
    </lineage>
</organism>
<sequence length="316" mass="34885">MSFEIPVSTVEQYDANILLLSQQMMSRLRPTCVEKSVVGRTFYGERIGATAGQDIEDRHGDTPLISTPHSRRRGSMVDWDWGDLVDEMDEIKLLISPESTYAINAIAAANRRIDKHIYDALGGTSAAGQSGGTTINNYDAGECRLIESDGTVATAGSNHSAKTATALTIAKLLTCKQLLDEGDIDPARQRYFVHNPYNMTQLLNLTEVKSADYNTVRALAQGQIDTFMAFKFLMLQNFQDEIKGHLRDSEAETADEAVECYAWAQNAIKLGVGKDITTDVSVRKDKRMSVQVYVRHSFGAVRVEGPAVVEISLKKK</sequence>